<evidence type="ECO:0000313" key="2">
    <source>
        <dbReference type="Proteomes" id="UP000257109"/>
    </source>
</evidence>
<dbReference type="AlphaFoldDB" id="A0A371HT30"/>
<dbReference type="OrthoDB" id="1731207at2759"/>
<dbReference type="Proteomes" id="UP000257109">
    <property type="component" value="Unassembled WGS sequence"/>
</dbReference>
<reference evidence="1" key="1">
    <citation type="submission" date="2018-05" db="EMBL/GenBank/DDBJ databases">
        <title>Draft genome of Mucuna pruriens seed.</title>
        <authorList>
            <person name="Nnadi N.E."/>
            <person name="Vos R."/>
            <person name="Hasami M.H."/>
            <person name="Devisetty U.K."/>
            <person name="Aguiy J.C."/>
        </authorList>
    </citation>
    <scope>NUCLEOTIDE SEQUENCE [LARGE SCALE GENOMIC DNA]</scope>
    <source>
        <strain evidence="1">JCA_2017</strain>
    </source>
</reference>
<protein>
    <submittedName>
        <fullName evidence="1">Uncharacterized protein</fullName>
    </submittedName>
</protein>
<dbReference type="EMBL" id="QJKJ01001783">
    <property type="protein sequence ID" value="RDY05927.1"/>
    <property type="molecule type" value="Genomic_DNA"/>
</dbReference>
<keyword evidence="2" id="KW-1185">Reference proteome</keyword>
<gene>
    <name evidence="1" type="ORF">CR513_10182</name>
</gene>
<organism evidence="1 2">
    <name type="scientific">Mucuna pruriens</name>
    <name type="common">Velvet bean</name>
    <name type="synonym">Dolichos pruriens</name>
    <dbReference type="NCBI Taxonomy" id="157652"/>
    <lineage>
        <taxon>Eukaryota</taxon>
        <taxon>Viridiplantae</taxon>
        <taxon>Streptophyta</taxon>
        <taxon>Embryophyta</taxon>
        <taxon>Tracheophyta</taxon>
        <taxon>Spermatophyta</taxon>
        <taxon>Magnoliopsida</taxon>
        <taxon>eudicotyledons</taxon>
        <taxon>Gunneridae</taxon>
        <taxon>Pentapetalae</taxon>
        <taxon>rosids</taxon>
        <taxon>fabids</taxon>
        <taxon>Fabales</taxon>
        <taxon>Fabaceae</taxon>
        <taxon>Papilionoideae</taxon>
        <taxon>50 kb inversion clade</taxon>
        <taxon>NPAAA clade</taxon>
        <taxon>indigoferoid/millettioid clade</taxon>
        <taxon>Phaseoleae</taxon>
        <taxon>Mucuna</taxon>
    </lineage>
</organism>
<accession>A0A371HT30</accession>
<feature type="non-terminal residue" evidence="1">
    <location>
        <position position="1"/>
    </location>
</feature>
<sequence>MEIEDLLHKAIQVERQLKSKSSSSFASSSISSWRSNWKNSIVVTNSKEEVIVKYSNALPKGKIDTDHVISSVLGVKKLNIFLLNVQIKEQ</sequence>
<evidence type="ECO:0000313" key="1">
    <source>
        <dbReference type="EMBL" id="RDY05927.1"/>
    </source>
</evidence>
<proteinExistence type="predicted"/>
<comment type="caution">
    <text evidence="1">The sequence shown here is derived from an EMBL/GenBank/DDBJ whole genome shotgun (WGS) entry which is preliminary data.</text>
</comment>
<name>A0A371HT30_MUCPR</name>